<protein>
    <submittedName>
        <fullName evidence="2">Uncharacterized protein</fullName>
    </submittedName>
</protein>
<sequence length="401" mass="43054">MKRKPLSNDRPAIQKSIKIQLPEGRLGLRLALVIVLIALAVGSFALGISSIFSTEAGLAEVSALSGEMNAGESFTFYYYLGYDGTNATDERRTLRSLYTEAATDALEHFGADIESETVGLCYISRHPNEDTEVGQALYSAFELLEESGTRYHYLAPLYAQYHALCSSQSDVEAAQYDPRLDAAQGEFFARTAAFASDEGSVDIELLGEGRVRLSVSEEYLAFAQENGISSFVDLGWMENAFIADYIAGALIEAGYTRGALISDDGFMRCLDGETGTEYSFDFSHREGNTVTNLATLHFSGSVSLACLRDYPAAGSGAAGYYQYEDGSLRSSYLDTADGLDRCCVPELCGSSFDTGCAGLALKLAPLFIAGSLDAEALEMLEIAGITVYYTSNGALCSTADA</sequence>
<name>A0A9D1DK86_9FIRM</name>
<evidence type="ECO:0000256" key="1">
    <source>
        <dbReference type="SAM" id="Phobius"/>
    </source>
</evidence>
<evidence type="ECO:0000313" key="3">
    <source>
        <dbReference type="Proteomes" id="UP000824238"/>
    </source>
</evidence>
<keyword evidence="1" id="KW-1133">Transmembrane helix</keyword>
<gene>
    <name evidence="2" type="ORF">IAD36_01755</name>
</gene>
<reference evidence="2" key="1">
    <citation type="submission" date="2020-10" db="EMBL/GenBank/DDBJ databases">
        <authorList>
            <person name="Gilroy R."/>
        </authorList>
    </citation>
    <scope>NUCLEOTIDE SEQUENCE</scope>
    <source>
        <strain evidence="2">ChiGjej3B3-7149</strain>
    </source>
</reference>
<comment type="caution">
    <text evidence="2">The sequence shown here is derived from an EMBL/GenBank/DDBJ whole genome shotgun (WGS) entry which is preliminary data.</text>
</comment>
<proteinExistence type="predicted"/>
<dbReference type="AlphaFoldDB" id="A0A9D1DK86"/>
<accession>A0A9D1DK86</accession>
<dbReference type="EMBL" id="DVHH01000047">
    <property type="protein sequence ID" value="HIR54313.1"/>
    <property type="molecule type" value="Genomic_DNA"/>
</dbReference>
<feature type="transmembrane region" description="Helical" evidence="1">
    <location>
        <begin position="26"/>
        <end position="52"/>
    </location>
</feature>
<evidence type="ECO:0000313" key="2">
    <source>
        <dbReference type="EMBL" id="HIR54313.1"/>
    </source>
</evidence>
<reference evidence="2" key="2">
    <citation type="journal article" date="2021" name="PeerJ">
        <title>Extensive microbial diversity within the chicken gut microbiome revealed by metagenomics and culture.</title>
        <authorList>
            <person name="Gilroy R."/>
            <person name="Ravi A."/>
            <person name="Getino M."/>
            <person name="Pursley I."/>
            <person name="Horton D.L."/>
            <person name="Alikhan N.F."/>
            <person name="Baker D."/>
            <person name="Gharbi K."/>
            <person name="Hall N."/>
            <person name="Watson M."/>
            <person name="Adriaenssens E.M."/>
            <person name="Foster-Nyarko E."/>
            <person name="Jarju S."/>
            <person name="Secka A."/>
            <person name="Antonio M."/>
            <person name="Oren A."/>
            <person name="Chaudhuri R.R."/>
            <person name="La Ragione R."/>
            <person name="Hildebrand F."/>
            <person name="Pallen M.J."/>
        </authorList>
    </citation>
    <scope>NUCLEOTIDE SEQUENCE</scope>
    <source>
        <strain evidence="2">ChiGjej3B3-7149</strain>
    </source>
</reference>
<organism evidence="2 3">
    <name type="scientific">Candidatus Scatomorpha intestinigallinarum</name>
    <dbReference type="NCBI Taxonomy" id="2840923"/>
    <lineage>
        <taxon>Bacteria</taxon>
        <taxon>Bacillati</taxon>
        <taxon>Bacillota</taxon>
        <taxon>Clostridia</taxon>
        <taxon>Eubacteriales</taxon>
        <taxon>Candidatus Scatomorpha</taxon>
    </lineage>
</organism>
<dbReference type="Proteomes" id="UP000824238">
    <property type="component" value="Unassembled WGS sequence"/>
</dbReference>
<keyword evidence="1" id="KW-0812">Transmembrane</keyword>
<keyword evidence="1" id="KW-0472">Membrane</keyword>